<accession>A0A2N5M9Q8</accession>
<dbReference type="RefSeq" id="WP_101640496.1">
    <property type="nucleotide sequence ID" value="NZ_PGUY01000013.1"/>
</dbReference>
<sequence>MTTLKDLVLLSPFNEVWEKIVLHYSNRIERKIEYIQADFRELYKKLHYAGLKENHSNMFIYIDAFETDENDEPVWIKSFDENNKDLYFDVSGRDDEHIGYSLVGYNFNEWLNFYIDSDTLHSMSAESLLAHCLWEMTFGGYDKFDNE</sequence>
<keyword evidence="2" id="KW-1185">Reference proteome</keyword>
<dbReference type="EMBL" id="PGUY01000013">
    <property type="protein sequence ID" value="PLT31084.1"/>
    <property type="molecule type" value="Genomic_DNA"/>
</dbReference>
<reference evidence="1 2" key="1">
    <citation type="submission" date="2017-11" db="EMBL/GenBank/DDBJ databases">
        <title>Comparitive Functional Genomics of Dry Heat Resistant strains isolated from the Viking Spacecraft.</title>
        <authorList>
            <person name="Seuylemezian A."/>
            <person name="Cooper K."/>
            <person name="Vaishampayan P."/>
        </authorList>
    </citation>
    <scope>NUCLEOTIDE SEQUENCE [LARGE SCALE GENOMIC DNA]</scope>
    <source>
        <strain evidence="1 2">V1-29</strain>
    </source>
</reference>
<organism evidence="1 2">
    <name type="scientific">Peribacillus deserti</name>
    <dbReference type="NCBI Taxonomy" id="673318"/>
    <lineage>
        <taxon>Bacteria</taxon>
        <taxon>Bacillati</taxon>
        <taxon>Bacillota</taxon>
        <taxon>Bacilli</taxon>
        <taxon>Bacillales</taxon>
        <taxon>Bacillaceae</taxon>
        <taxon>Peribacillus</taxon>
    </lineage>
</organism>
<dbReference type="AlphaFoldDB" id="A0A2N5M9Q8"/>
<gene>
    <name evidence="1" type="ORF">CUU66_04600</name>
</gene>
<dbReference type="Proteomes" id="UP000234748">
    <property type="component" value="Unassembled WGS sequence"/>
</dbReference>
<evidence type="ECO:0000313" key="2">
    <source>
        <dbReference type="Proteomes" id="UP000234748"/>
    </source>
</evidence>
<dbReference type="InterPro" id="IPR046687">
    <property type="entry name" value="DUF6557"/>
</dbReference>
<protein>
    <submittedName>
        <fullName evidence="1">Uncharacterized protein</fullName>
    </submittedName>
</protein>
<dbReference type="Pfam" id="PF20194">
    <property type="entry name" value="DUF6557"/>
    <property type="match status" value="1"/>
</dbReference>
<name>A0A2N5M9Q8_9BACI</name>
<proteinExistence type="predicted"/>
<evidence type="ECO:0000313" key="1">
    <source>
        <dbReference type="EMBL" id="PLT31084.1"/>
    </source>
</evidence>
<dbReference type="OrthoDB" id="1823576at2"/>
<comment type="caution">
    <text evidence="1">The sequence shown here is derived from an EMBL/GenBank/DDBJ whole genome shotgun (WGS) entry which is preliminary data.</text>
</comment>